<keyword evidence="4" id="KW-1185">Reference proteome</keyword>
<feature type="compositionally biased region" description="Low complexity" evidence="2">
    <location>
        <begin position="71"/>
        <end position="94"/>
    </location>
</feature>
<feature type="compositionally biased region" description="Polar residues" evidence="2">
    <location>
        <begin position="142"/>
        <end position="158"/>
    </location>
</feature>
<feature type="compositionally biased region" description="Acidic residues" evidence="2">
    <location>
        <begin position="859"/>
        <end position="875"/>
    </location>
</feature>
<dbReference type="KEGG" id="kne:92180590"/>
<dbReference type="GeneID" id="92180590"/>
<organism evidence="3 4">
    <name type="scientific">Kwoniella newhampshirensis</name>
    <dbReference type="NCBI Taxonomy" id="1651941"/>
    <lineage>
        <taxon>Eukaryota</taxon>
        <taxon>Fungi</taxon>
        <taxon>Dikarya</taxon>
        <taxon>Basidiomycota</taxon>
        <taxon>Agaricomycotina</taxon>
        <taxon>Tremellomycetes</taxon>
        <taxon>Tremellales</taxon>
        <taxon>Cryptococcaceae</taxon>
        <taxon>Kwoniella</taxon>
    </lineage>
</organism>
<protein>
    <submittedName>
        <fullName evidence="3">Uncharacterized protein</fullName>
    </submittedName>
</protein>
<feature type="coiled-coil region" evidence="1">
    <location>
        <begin position="701"/>
        <end position="737"/>
    </location>
</feature>
<dbReference type="AlphaFoldDB" id="A0AAW0YWS2"/>
<evidence type="ECO:0000313" key="3">
    <source>
        <dbReference type="EMBL" id="KAK8854593.1"/>
    </source>
</evidence>
<dbReference type="EMBL" id="JBCAWK010000006">
    <property type="protein sequence ID" value="KAK8854593.1"/>
    <property type="molecule type" value="Genomic_DNA"/>
</dbReference>
<feature type="region of interest" description="Disordered" evidence="2">
    <location>
        <begin position="240"/>
        <end position="260"/>
    </location>
</feature>
<evidence type="ECO:0000313" key="4">
    <source>
        <dbReference type="Proteomes" id="UP001388673"/>
    </source>
</evidence>
<feature type="region of interest" description="Disordered" evidence="2">
    <location>
        <begin position="1"/>
        <end position="193"/>
    </location>
</feature>
<proteinExistence type="predicted"/>
<evidence type="ECO:0000256" key="2">
    <source>
        <dbReference type="SAM" id="MobiDB-lite"/>
    </source>
</evidence>
<feature type="compositionally biased region" description="Acidic residues" evidence="2">
    <location>
        <begin position="159"/>
        <end position="170"/>
    </location>
</feature>
<feature type="region of interest" description="Disordered" evidence="2">
    <location>
        <begin position="859"/>
        <end position="883"/>
    </location>
</feature>
<name>A0AAW0YWS2_9TREE</name>
<evidence type="ECO:0000256" key="1">
    <source>
        <dbReference type="SAM" id="Coils"/>
    </source>
</evidence>
<reference evidence="3 4" key="1">
    <citation type="journal article" date="2024" name="bioRxiv">
        <title>Comparative genomics of Cryptococcus and Kwoniella reveals pathogenesis evolution and contrasting karyotype dynamics via intercentromeric recombination or chromosome fusion.</title>
        <authorList>
            <person name="Coelho M.A."/>
            <person name="David-Palma M."/>
            <person name="Shea T."/>
            <person name="Bowers K."/>
            <person name="McGinley-Smith S."/>
            <person name="Mohammad A.W."/>
            <person name="Gnirke A."/>
            <person name="Yurkov A.M."/>
            <person name="Nowrousian M."/>
            <person name="Sun S."/>
            <person name="Cuomo C.A."/>
            <person name="Heitman J."/>
        </authorList>
    </citation>
    <scope>NUCLEOTIDE SEQUENCE [LARGE SCALE GENOMIC DNA]</scope>
    <source>
        <strain evidence="3 4">CBS 13917</strain>
    </source>
</reference>
<feature type="compositionally biased region" description="Basic and acidic residues" evidence="2">
    <location>
        <begin position="651"/>
        <end position="663"/>
    </location>
</feature>
<feature type="region of interest" description="Disordered" evidence="2">
    <location>
        <begin position="618"/>
        <end position="663"/>
    </location>
</feature>
<keyword evidence="1" id="KW-0175">Coiled coil</keyword>
<dbReference type="Proteomes" id="UP001388673">
    <property type="component" value="Unassembled WGS sequence"/>
</dbReference>
<feature type="compositionally biased region" description="Acidic residues" evidence="2">
    <location>
        <begin position="246"/>
        <end position="258"/>
    </location>
</feature>
<feature type="compositionally biased region" description="Low complexity" evidence="2">
    <location>
        <begin position="621"/>
        <end position="635"/>
    </location>
</feature>
<comment type="caution">
    <text evidence="3">The sequence shown here is derived from an EMBL/GenBank/DDBJ whole genome shotgun (WGS) entry which is preliminary data.</text>
</comment>
<gene>
    <name evidence="3" type="ORF">IAR55_003332</name>
</gene>
<sequence>MSFSLGPVPGPNASRTNLKRRGSLSDADVGGQRSSSDESGSSNWSPPDTPTPIRYHPLPRKSRLQPGRFGQSRPRLQLSSQSQSQPQSQSQSQSKSRPRGRGNDDSGSERFSFTVPIPKRQAIITSSSSSGSGGSGSVRRSAYTSYRSGHGENFSSSASEDDGEATETEMDSALRGLPSDLPSPDTCWSGDAEGDEVDMSLSNIPPSPLPTPSVHSRKRTIFKGKKRMRDVQFHDADAGMQGWSDSVEDGDDEAETESMLDRKSVKFQKKSQYSVDVKMVTSYSSMGGICKRMDGLQASSTILPMNVDTDYPVDSKHPELITHNTAPKLAARPSRANRRLRTHKFKRGEQKRCFQQLTASEDPLVGLSIFRDWNGIVVAKPELVPDPTSMDISDFDDSVASDAEMNASSDIKVENADEVSEQLQVVFDDLMTSTNRTKVRACYERSLPLARVQLAAVDMQLSNPAKGIYRRPRYHAFPERMPGQHSTSHLHRSSPSSLLPVRRYLLKSQLRRFQAKDKLRSKPGRTDFGTCISGQAFLALLRTKRAASQVRRSRVHIHNERTKQGNWRAMIGTWWGHAEVVRMTNKWWLPQVAPAQLRLPPKTRDEVEVENILCNDDDDGSMATASIASPSPSSSCRAGLRTSNQAKKRAARDSEDERSSEVEERWARRNQLRNQELQAYKLTAQLVSEQREEAVRRRQTIEAAQARIAEMAERRRAEDQARQAEQEQEQIRAEELARWQREESARVAQIAAVAEQEALERERLQSPPSPVFSEISLISEPPEYEFPFYPVVIAPPAILHASPPAPVPRRAPVQTSPARSDILPDYLPDRYTNLSPPPPPPYNARTDCHTVIAPIFIEDEDEDGDDTEGEEDNEIELASASPLAPSRRRIRYTRSSSPQVIGAFPGMIHAPTPSRHLRQRQIDPVRAFEAALELEEGDVDGDVEAEIERETSQVEDGFNFNNEEEDEEISEEEQDVVPGGRVAAVFQRVFGLVWGGGGAARR</sequence>
<accession>A0AAW0YWS2</accession>
<dbReference type="RefSeq" id="XP_066802831.1">
    <property type="nucleotide sequence ID" value="XM_066946439.1"/>
</dbReference>